<dbReference type="OrthoDB" id="9792439at2"/>
<feature type="compositionally biased region" description="Low complexity" evidence="11">
    <location>
        <begin position="100"/>
        <end position="117"/>
    </location>
</feature>
<dbReference type="InterPro" id="IPR003538">
    <property type="entry name" value="TonB"/>
</dbReference>
<feature type="region of interest" description="Disordered" evidence="11">
    <location>
        <begin position="28"/>
        <end position="145"/>
    </location>
</feature>
<evidence type="ECO:0000256" key="2">
    <source>
        <dbReference type="ARBA" id="ARBA00006555"/>
    </source>
</evidence>
<dbReference type="Gene3D" id="3.30.1150.10">
    <property type="match status" value="1"/>
</dbReference>
<evidence type="ECO:0000256" key="7">
    <source>
        <dbReference type="ARBA" id="ARBA00022927"/>
    </source>
</evidence>
<dbReference type="GO" id="GO:0015031">
    <property type="term" value="P:protein transport"/>
    <property type="evidence" value="ECO:0007669"/>
    <property type="project" value="UniProtKB-UniRule"/>
</dbReference>
<dbReference type="PRINTS" id="PR01374">
    <property type="entry name" value="TONBPROTEIN"/>
</dbReference>
<evidence type="ECO:0000256" key="9">
    <source>
        <dbReference type="ARBA" id="ARBA00023136"/>
    </source>
</evidence>
<keyword evidence="7 10" id="KW-0653">Protein transport</keyword>
<evidence type="ECO:0000256" key="11">
    <source>
        <dbReference type="SAM" id="MobiDB-lite"/>
    </source>
</evidence>
<dbReference type="GO" id="GO:0031992">
    <property type="term" value="F:energy transducer activity"/>
    <property type="evidence" value="ECO:0007669"/>
    <property type="project" value="InterPro"/>
</dbReference>
<dbReference type="AlphaFoldDB" id="A0A1H2PQD1"/>
<keyword evidence="5 10" id="KW-0997">Cell inner membrane</keyword>
<dbReference type="STRING" id="1770053.SAMN05216551_1075"/>
<dbReference type="InterPro" id="IPR037682">
    <property type="entry name" value="TonB_C"/>
</dbReference>
<evidence type="ECO:0000256" key="4">
    <source>
        <dbReference type="ARBA" id="ARBA00022475"/>
    </source>
</evidence>
<dbReference type="NCBIfam" id="TIGR01352">
    <property type="entry name" value="tonB_Cterm"/>
    <property type="match status" value="1"/>
</dbReference>
<comment type="subcellular location">
    <subcellularLocation>
        <location evidence="1 10">Cell inner membrane</location>
        <topology evidence="1 10">Single-pass membrane protein</topology>
        <orientation evidence="1 10">Periplasmic side</orientation>
    </subcellularLocation>
</comment>
<evidence type="ECO:0000256" key="10">
    <source>
        <dbReference type="RuleBase" id="RU362123"/>
    </source>
</evidence>
<sequence>MVVVTGLHAAGLALLMVARHTPEPEPVERIVSVSLITDTPAPPAAPPATKPEPPKPQPKPVVKPQPRPKPAPRPTPRPAPTPTPTATPEPAPAPTPAPSEPVQQAAAAPSAPERAQVPVGSPNIPRDVRHLTCASNPPDYPMMSRRRGEEGTAIIEIIVNTAGRVESARVAKSSGYERLDEAARQVALATPCSPYMEEGRPVKAKTVRPYRFSLTN</sequence>
<dbReference type="InterPro" id="IPR006260">
    <property type="entry name" value="TonB/TolA_C"/>
</dbReference>
<dbReference type="GO" id="GO:0015891">
    <property type="term" value="P:siderophore transport"/>
    <property type="evidence" value="ECO:0007669"/>
    <property type="project" value="InterPro"/>
</dbReference>
<evidence type="ECO:0000256" key="3">
    <source>
        <dbReference type="ARBA" id="ARBA00022448"/>
    </source>
</evidence>
<keyword evidence="8" id="KW-1133">Transmembrane helix</keyword>
<organism evidence="13 14">
    <name type="scientific">Chitinasiproducens palmae</name>
    <dbReference type="NCBI Taxonomy" id="1770053"/>
    <lineage>
        <taxon>Bacteria</taxon>
        <taxon>Pseudomonadati</taxon>
        <taxon>Pseudomonadota</taxon>
        <taxon>Betaproteobacteria</taxon>
        <taxon>Burkholderiales</taxon>
        <taxon>Burkholderiaceae</taxon>
        <taxon>Chitinasiproducens</taxon>
    </lineage>
</organism>
<evidence type="ECO:0000313" key="14">
    <source>
        <dbReference type="Proteomes" id="UP000243719"/>
    </source>
</evidence>
<dbReference type="PANTHER" id="PTHR33446:SF2">
    <property type="entry name" value="PROTEIN TONB"/>
    <property type="match status" value="1"/>
</dbReference>
<dbReference type="GO" id="GO:0055085">
    <property type="term" value="P:transmembrane transport"/>
    <property type="evidence" value="ECO:0007669"/>
    <property type="project" value="InterPro"/>
</dbReference>
<protein>
    <recommendedName>
        <fullName evidence="10">Protein TonB</fullName>
    </recommendedName>
</protein>
<keyword evidence="4 10" id="KW-1003">Cell membrane</keyword>
<dbReference type="EMBL" id="FNLO01000007">
    <property type="protein sequence ID" value="SDV49035.1"/>
    <property type="molecule type" value="Genomic_DNA"/>
</dbReference>
<keyword evidence="9" id="KW-0472">Membrane</keyword>
<evidence type="ECO:0000256" key="1">
    <source>
        <dbReference type="ARBA" id="ARBA00004383"/>
    </source>
</evidence>
<dbReference type="GO" id="GO:0030288">
    <property type="term" value="C:outer membrane-bounded periplasmic space"/>
    <property type="evidence" value="ECO:0007669"/>
    <property type="project" value="InterPro"/>
</dbReference>
<evidence type="ECO:0000259" key="12">
    <source>
        <dbReference type="PROSITE" id="PS52015"/>
    </source>
</evidence>
<feature type="compositionally biased region" description="Pro residues" evidence="11">
    <location>
        <begin position="40"/>
        <end position="99"/>
    </location>
</feature>
<keyword evidence="3 10" id="KW-0813">Transport</keyword>
<dbReference type="PANTHER" id="PTHR33446">
    <property type="entry name" value="PROTEIN TONB-RELATED"/>
    <property type="match status" value="1"/>
</dbReference>
<proteinExistence type="inferred from homology"/>
<dbReference type="Pfam" id="PF03544">
    <property type="entry name" value="TonB_C"/>
    <property type="match status" value="1"/>
</dbReference>
<comment type="similarity">
    <text evidence="2 10">Belongs to the TonB family.</text>
</comment>
<keyword evidence="14" id="KW-1185">Reference proteome</keyword>
<keyword evidence="10" id="KW-0735">Signal-anchor</keyword>
<name>A0A1H2PQD1_9BURK</name>
<dbReference type="SUPFAM" id="SSF74653">
    <property type="entry name" value="TolA/TonB C-terminal domain"/>
    <property type="match status" value="1"/>
</dbReference>
<dbReference type="GO" id="GO:0098797">
    <property type="term" value="C:plasma membrane protein complex"/>
    <property type="evidence" value="ECO:0007669"/>
    <property type="project" value="TreeGrafter"/>
</dbReference>
<dbReference type="InterPro" id="IPR051045">
    <property type="entry name" value="TonB-dependent_transducer"/>
</dbReference>
<keyword evidence="6" id="KW-0812">Transmembrane</keyword>
<dbReference type="Proteomes" id="UP000243719">
    <property type="component" value="Unassembled WGS sequence"/>
</dbReference>
<feature type="domain" description="TonB C-terminal" evidence="12">
    <location>
        <begin position="125"/>
        <end position="216"/>
    </location>
</feature>
<reference evidence="14" key="1">
    <citation type="submission" date="2016-09" db="EMBL/GenBank/DDBJ databases">
        <authorList>
            <person name="Varghese N."/>
            <person name="Submissions S."/>
        </authorList>
    </citation>
    <scope>NUCLEOTIDE SEQUENCE [LARGE SCALE GENOMIC DNA]</scope>
    <source>
        <strain evidence="14">JS23</strain>
    </source>
</reference>
<comment type="function">
    <text evidence="10">Interacts with outer membrane receptor proteins that carry out high-affinity binding and energy dependent uptake into the periplasmic space of specific substrates. It could act to transduce energy from the cytoplasmic membrane to specific energy-requiring processes in the outer membrane, resulting in the release into the periplasm of ligands bound by these outer membrane proteins.</text>
</comment>
<dbReference type="RefSeq" id="WP_139169665.1">
    <property type="nucleotide sequence ID" value="NZ_FNLO01000007.1"/>
</dbReference>
<evidence type="ECO:0000313" key="13">
    <source>
        <dbReference type="EMBL" id="SDV49035.1"/>
    </source>
</evidence>
<evidence type="ECO:0000256" key="5">
    <source>
        <dbReference type="ARBA" id="ARBA00022519"/>
    </source>
</evidence>
<evidence type="ECO:0000256" key="6">
    <source>
        <dbReference type="ARBA" id="ARBA00022692"/>
    </source>
</evidence>
<accession>A0A1H2PQD1</accession>
<dbReference type="PROSITE" id="PS52015">
    <property type="entry name" value="TONB_CTD"/>
    <property type="match status" value="1"/>
</dbReference>
<gene>
    <name evidence="13" type="ORF">SAMN05216551_1075</name>
</gene>
<evidence type="ECO:0000256" key="8">
    <source>
        <dbReference type="ARBA" id="ARBA00022989"/>
    </source>
</evidence>